<gene>
    <name evidence="1" type="ORF">SDC9_194454</name>
</gene>
<evidence type="ECO:0008006" key="2">
    <source>
        <dbReference type="Google" id="ProtNLM"/>
    </source>
</evidence>
<evidence type="ECO:0000313" key="1">
    <source>
        <dbReference type="EMBL" id="MPN46855.1"/>
    </source>
</evidence>
<dbReference type="EMBL" id="VSSQ01107869">
    <property type="protein sequence ID" value="MPN46855.1"/>
    <property type="molecule type" value="Genomic_DNA"/>
</dbReference>
<accession>A0A645I6A8</accession>
<organism evidence="1">
    <name type="scientific">bioreactor metagenome</name>
    <dbReference type="NCBI Taxonomy" id="1076179"/>
    <lineage>
        <taxon>unclassified sequences</taxon>
        <taxon>metagenomes</taxon>
        <taxon>ecological metagenomes</taxon>
    </lineage>
</organism>
<comment type="caution">
    <text evidence="1">The sequence shown here is derived from an EMBL/GenBank/DDBJ whole genome shotgun (WGS) entry which is preliminary data.</text>
</comment>
<dbReference type="AlphaFoldDB" id="A0A645I6A8"/>
<name>A0A645I6A8_9ZZZZ</name>
<proteinExistence type="predicted"/>
<protein>
    <recommendedName>
        <fullName evidence="2">DUF3168 domain-containing protein</fullName>
    </recommendedName>
</protein>
<sequence length="122" mass="14062">MESCIRQILLDDRIANLVGKDFDNNPKVYLLHAPDNTIAPYIEYEILDENGSLYAENVELAEIITLQIDIFTKGSYTKIKNAIKAVLKENGFNKEFGGSKYEDTTKLFHYVLRYNFENEEGM</sequence>
<reference evidence="1" key="1">
    <citation type="submission" date="2019-08" db="EMBL/GenBank/DDBJ databases">
        <authorList>
            <person name="Kucharzyk K."/>
            <person name="Murdoch R.W."/>
            <person name="Higgins S."/>
            <person name="Loffler F."/>
        </authorList>
    </citation>
    <scope>NUCLEOTIDE SEQUENCE</scope>
</reference>